<accession>A0A951UFV5</accession>
<dbReference type="InterPro" id="IPR017441">
    <property type="entry name" value="Protein_kinase_ATP_BS"/>
</dbReference>
<dbReference type="GO" id="GO:0004674">
    <property type="term" value="F:protein serine/threonine kinase activity"/>
    <property type="evidence" value="ECO:0007669"/>
    <property type="project" value="UniProtKB-KW"/>
</dbReference>
<evidence type="ECO:0000256" key="1">
    <source>
        <dbReference type="ARBA" id="ARBA00022679"/>
    </source>
</evidence>
<dbReference type="PANTHER" id="PTHR43289">
    <property type="entry name" value="MITOGEN-ACTIVATED PROTEIN KINASE KINASE KINASE 20-RELATED"/>
    <property type="match status" value="1"/>
</dbReference>
<dbReference type="InterPro" id="IPR011009">
    <property type="entry name" value="Kinase-like_dom_sf"/>
</dbReference>
<dbReference type="Gene3D" id="3.30.200.20">
    <property type="entry name" value="Phosphorylase Kinase, domain 1"/>
    <property type="match status" value="1"/>
</dbReference>
<protein>
    <submittedName>
        <fullName evidence="7">Serine/threonine protein kinase</fullName>
    </submittedName>
</protein>
<dbReference type="CDD" id="cd14014">
    <property type="entry name" value="STKc_PknB_like"/>
    <property type="match status" value="1"/>
</dbReference>
<evidence type="ECO:0000256" key="4">
    <source>
        <dbReference type="ARBA" id="ARBA00022840"/>
    </source>
</evidence>
<dbReference type="InterPro" id="IPR008271">
    <property type="entry name" value="Ser/Thr_kinase_AS"/>
</dbReference>
<organism evidence="7 8">
    <name type="scientific">Mojavia pulchra JT2-VF2</name>
    <dbReference type="NCBI Taxonomy" id="287848"/>
    <lineage>
        <taxon>Bacteria</taxon>
        <taxon>Bacillati</taxon>
        <taxon>Cyanobacteriota</taxon>
        <taxon>Cyanophyceae</taxon>
        <taxon>Nostocales</taxon>
        <taxon>Nostocaceae</taxon>
    </lineage>
</organism>
<evidence type="ECO:0000256" key="5">
    <source>
        <dbReference type="PROSITE-ProRule" id="PRU10141"/>
    </source>
</evidence>
<gene>
    <name evidence="7" type="ORF">KME32_10535</name>
</gene>
<name>A0A951UFV5_9NOST</name>
<dbReference type="InterPro" id="IPR000719">
    <property type="entry name" value="Prot_kinase_dom"/>
</dbReference>
<keyword evidence="4 5" id="KW-0067">ATP-binding</keyword>
<dbReference type="SUPFAM" id="SSF56112">
    <property type="entry name" value="Protein kinase-like (PK-like)"/>
    <property type="match status" value="1"/>
</dbReference>
<dbReference type="PROSITE" id="PS00108">
    <property type="entry name" value="PROTEIN_KINASE_ST"/>
    <property type="match status" value="1"/>
</dbReference>
<keyword evidence="1" id="KW-0808">Transferase</keyword>
<dbReference type="Gene3D" id="1.10.510.10">
    <property type="entry name" value="Transferase(Phosphotransferase) domain 1"/>
    <property type="match status" value="1"/>
</dbReference>
<dbReference type="GO" id="GO:0005524">
    <property type="term" value="F:ATP binding"/>
    <property type="evidence" value="ECO:0007669"/>
    <property type="project" value="UniProtKB-UniRule"/>
</dbReference>
<dbReference type="Proteomes" id="UP000715781">
    <property type="component" value="Unassembled WGS sequence"/>
</dbReference>
<reference evidence="7" key="1">
    <citation type="submission" date="2021-05" db="EMBL/GenBank/DDBJ databases">
        <authorList>
            <person name="Pietrasiak N."/>
            <person name="Ward R."/>
            <person name="Stajich J.E."/>
            <person name="Kurbessoian T."/>
        </authorList>
    </citation>
    <scope>NUCLEOTIDE SEQUENCE</scope>
    <source>
        <strain evidence="7">JT2-VF2</strain>
    </source>
</reference>
<keyword evidence="2 5" id="KW-0547">Nucleotide-binding</keyword>
<evidence type="ECO:0000259" key="6">
    <source>
        <dbReference type="PROSITE" id="PS50011"/>
    </source>
</evidence>
<sequence>MNQRAFASPNNTGLLANRYQIKQLIGKGGMGKVFLANDVLLGGIPVAIKFLAQTVSSAKMQKDFAREALMSAALSQKSIHIVRAYDYGVNEKGNPFYVMEYLSGKSLKELIPMNLPRFMTIARQICLGLECAHQGLNIDGKIYALVHRDIKPANILVIPDPILGQLVKILDFGIAKFLNYTATHSTNKGFYGTLAYSSPEQLEGGELDSRSDIYSLGVMMFEMLTGEKPWQPETDHFGAWYKAHNFEAPRAIADVKPNLQIPQDLNNLIMACLAKSASDRPQNVGQILQVLESINRSNYLKPTNLKLEDASPTSKAASHTELPVAVEQACWQLTWPQNKPIQEIVFPHLLDTEQGTIASLWLMLSQQEIKGRALSIRYNQFIFITSPHPMLLWLTVLYNRKLGPKWLPCYLDMQNPQNHKLVNSLSENERYPLIFFNLEAPHVCASVVSSYIEPIQRQKLKTWIEQSQSLPPSSQPHLSKQLLKQQYKQMQPQIQQYLAATPQVAESGSIDAKIH</sequence>
<feature type="domain" description="Protein kinase" evidence="6">
    <location>
        <begin position="19"/>
        <end position="300"/>
    </location>
</feature>
<comment type="caution">
    <text evidence="7">The sequence shown here is derived from an EMBL/GenBank/DDBJ whole genome shotgun (WGS) entry which is preliminary data.</text>
</comment>
<evidence type="ECO:0000313" key="8">
    <source>
        <dbReference type="Proteomes" id="UP000715781"/>
    </source>
</evidence>
<proteinExistence type="predicted"/>
<dbReference type="EMBL" id="JAHHHN010000005">
    <property type="protein sequence ID" value="MBW4561571.1"/>
    <property type="molecule type" value="Genomic_DNA"/>
</dbReference>
<keyword evidence="3 7" id="KW-0418">Kinase</keyword>
<dbReference type="PROSITE" id="PS50011">
    <property type="entry name" value="PROTEIN_KINASE_DOM"/>
    <property type="match status" value="1"/>
</dbReference>
<dbReference type="PROSITE" id="PS00107">
    <property type="entry name" value="PROTEIN_KINASE_ATP"/>
    <property type="match status" value="1"/>
</dbReference>
<dbReference type="SMART" id="SM00220">
    <property type="entry name" value="S_TKc"/>
    <property type="match status" value="1"/>
</dbReference>
<dbReference type="AlphaFoldDB" id="A0A951UFV5"/>
<evidence type="ECO:0000256" key="2">
    <source>
        <dbReference type="ARBA" id="ARBA00022741"/>
    </source>
</evidence>
<reference evidence="7" key="2">
    <citation type="journal article" date="2022" name="Microbiol. Resour. Announc.">
        <title>Metagenome Sequencing to Explore Phylogenomics of Terrestrial Cyanobacteria.</title>
        <authorList>
            <person name="Ward R.D."/>
            <person name="Stajich J.E."/>
            <person name="Johansen J.R."/>
            <person name="Huntemann M."/>
            <person name="Clum A."/>
            <person name="Foster B."/>
            <person name="Foster B."/>
            <person name="Roux S."/>
            <person name="Palaniappan K."/>
            <person name="Varghese N."/>
            <person name="Mukherjee S."/>
            <person name="Reddy T.B.K."/>
            <person name="Daum C."/>
            <person name="Copeland A."/>
            <person name="Chen I.A."/>
            <person name="Ivanova N.N."/>
            <person name="Kyrpides N.C."/>
            <person name="Shapiro N."/>
            <person name="Eloe-Fadrosh E.A."/>
            <person name="Pietrasiak N."/>
        </authorList>
    </citation>
    <scope>NUCLEOTIDE SEQUENCE</scope>
    <source>
        <strain evidence="7">JT2-VF2</strain>
    </source>
</reference>
<evidence type="ECO:0000256" key="3">
    <source>
        <dbReference type="ARBA" id="ARBA00022777"/>
    </source>
</evidence>
<keyword evidence="7" id="KW-0723">Serine/threonine-protein kinase</keyword>
<evidence type="ECO:0000313" key="7">
    <source>
        <dbReference type="EMBL" id="MBW4561571.1"/>
    </source>
</evidence>
<dbReference type="Pfam" id="PF00069">
    <property type="entry name" value="Pkinase"/>
    <property type="match status" value="1"/>
</dbReference>
<feature type="binding site" evidence="5">
    <location>
        <position position="49"/>
    </location>
    <ligand>
        <name>ATP</name>
        <dbReference type="ChEBI" id="CHEBI:30616"/>
    </ligand>
</feature>
<dbReference type="PANTHER" id="PTHR43289:SF34">
    <property type="entry name" value="SERINE_THREONINE-PROTEIN KINASE YBDM-RELATED"/>
    <property type="match status" value="1"/>
</dbReference>